<protein>
    <submittedName>
        <fullName evidence="1">Uncharacterized protein</fullName>
    </submittedName>
</protein>
<evidence type="ECO:0000313" key="2">
    <source>
        <dbReference type="Proteomes" id="UP001303889"/>
    </source>
</evidence>
<gene>
    <name evidence="1" type="ORF">C8A05DRAFT_38375</name>
</gene>
<organism evidence="1 2">
    <name type="scientific">Staphylotrichum tortipilum</name>
    <dbReference type="NCBI Taxonomy" id="2831512"/>
    <lineage>
        <taxon>Eukaryota</taxon>
        <taxon>Fungi</taxon>
        <taxon>Dikarya</taxon>
        <taxon>Ascomycota</taxon>
        <taxon>Pezizomycotina</taxon>
        <taxon>Sordariomycetes</taxon>
        <taxon>Sordariomycetidae</taxon>
        <taxon>Sordariales</taxon>
        <taxon>Chaetomiaceae</taxon>
        <taxon>Staphylotrichum</taxon>
    </lineage>
</organism>
<sequence length="132" mass="14549">MPPTHPGPAIPGRLLRFGRNDTNDIRLPSGPAVVSKNGNANAGGGGHTYQNYRNDHFFFYLALSGELIIRELSHGRTTVELKNATPQGGYLGFNCSHVYTHTTNTRLNFLAQDNLKGADMLMYEIFRSLGLD</sequence>
<keyword evidence="2" id="KW-1185">Reference proteome</keyword>
<dbReference type="Proteomes" id="UP001303889">
    <property type="component" value="Unassembled WGS sequence"/>
</dbReference>
<dbReference type="AlphaFoldDB" id="A0AAN6RPC6"/>
<evidence type="ECO:0000313" key="1">
    <source>
        <dbReference type="EMBL" id="KAK3898055.1"/>
    </source>
</evidence>
<comment type="caution">
    <text evidence="1">The sequence shown here is derived from an EMBL/GenBank/DDBJ whole genome shotgun (WGS) entry which is preliminary data.</text>
</comment>
<proteinExistence type="predicted"/>
<name>A0AAN6RPC6_9PEZI</name>
<feature type="non-terminal residue" evidence="1">
    <location>
        <position position="132"/>
    </location>
</feature>
<dbReference type="EMBL" id="MU856011">
    <property type="protein sequence ID" value="KAK3898055.1"/>
    <property type="molecule type" value="Genomic_DNA"/>
</dbReference>
<reference evidence="1" key="2">
    <citation type="submission" date="2023-05" db="EMBL/GenBank/DDBJ databases">
        <authorList>
            <consortium name="Lawrence Berkeley National Laboratory"/>
            <person name="Steindorff A."/>
            <person name="Hensen N."/>
            <person name="Bonometti L."/>
            <person name="Westerberg I."/>
            <person name="Brannstrom I.O."/>
            <person name="Guillou S."/>
            <person name="Cros-Aarteil S."/>
            <person name="Calhoun S."/>
            <person name="Haridas S."/>
            <person name="Kuo A."/>
            <person name="Mondo S."/>
            <person name="Pangilinan J."/>
            <person name="Riley R."/>
            <person name="Labutti K."/>
            <person name="Andreopoulos B."/>
            <person name="Lipzen A."/>
            <person name="Chen C."/>
            <person name="Yanf M."/>
            <person name="Daum C."/>
            <person name="Ng V."/>
            <person name="Clum A."/>
            <person name="Ohm R."/>
            <person name="Martin F."/>
            <person name="Silar P."/>
            <person name="Natvig D."/>
            <person name="Lalanne C."/>
            <person name="Gautier V."/>
            <person name="Ament-Velasquez S.L."/>
            <person name="Kruys A."/>
            <person name="Hutchinson M.I."/>
            <person name="Powell A.J."/>
            <person name="Barry K."/>
            <person name="Miller A.N."/>
            <person name="Grigoriev I.V."/>
            <person name="Debuchy R."/>
            <person name="Gladieux P."/>
            <person name="Thoren M.H."/>
            <person name="Johannesson H."/>
        </authorList>
    </citation>
    <scope>NUCLEOTIDE SEQUENCE</scope>
    <source>
        <strain evidence="1">CBS 103.79</strain>
    </source>
</reference>
<reference evidence="1" key="1">
    <citation type="journal article" date="2023" name="Mol. Phylogenet. Evol.">
        <title>Genome-scale phylogeny and comparative genomics of the fungal order Sordariales.</title>
        <authorList>
            <person name="Hensen N."/>
            <person name="Bonometti L."/>
            <person name="Westerberg I."/>
            <person name="Brannstrom I.O."/>
            <person name="Guillou S."/>
            <person name="Cros-Aarteil S."/>
            <person name="Calhoun S."/>
            <person name="Haridas S."/>
            <person name="Kuo A."/>
            <person name="Mondo S."/>
            <person name="Pangilinan J."/>
            <person name="Riley R."/>
            <person name="LaButti K."/>
            <person name="Andreopoulos B."/>
            <person name="Lipzen A."/>
            <person name="Chen C."/>
            <person name="Yan M."/>
            <person name="Daum C."/>
            <person name="Ng V."/>
            <person name="Clum A."/>
            <person name="Steindorff A."/>
            <person name="Ohm R.A."/>
            <person name="Martin F."/>
            <person name="Silar P."/>
            <person name="Natvig D.O."/>
            <person name="Lalanne C."/>
            <person name="Gautier V."/>
            <person name="Ament-Velasquez S.L."/>
            <person name="Kruys A."/>
            <person name="Hutchinson M.I."/>
            <person name="Powell A.J."/>
            <person name="Barry K."/>
            <person name="Miller A.N."/>
            <person name="Grigoriev I.V."/>
            <person name="Debuchy R."/>
            <person name="Gladieux P."/>
            <person name="Hiltunen Thoren M."/>
            <person name="Johannesson H."/>
        </authorList>
    </citation>
    <scope>NUCLEOTIDE SEQUENCE</scope>
    <source>
        <strain evidence="1">CBS 103.79</strain>
    </source>
</reference>
<accession>A0AAN6RPC6</accession>